<dbReference type="Proteomes" id="UP000254572">
    <property type="component" value="Unassembled WGS sequence"/>
</dbReference>
<accession>A0A381EFK8</accession>
<feature type="chain" id="PRO_5017061581" description="Outer-membrane lipoprotein LolB" evidence="13">
    <location>
        <begin position="26"/>
        <end position="184"/>
    </location>
</feature>
<keyword evidence="15" id="KW-1185">Reference proteome</keyword>
<dbReference type="AlphaFoldDB" id="A0A381EFK8"/>
<dbReference type="Pfam" id="PF03550">
    <property type="entry name" value="LolB"/>
    <property type="match status" value="1"/>
</dbReference>
<evidence type="ECO:0000256" key="2">
    <source>
        <dbReference type="ARBA" id="ARBA00009696"/>
    </source>
</evidence>
<organism evidence="14 15">
    <name type="scientific">Cardiobacterium valvarum</name>
    <dbReference type="NCBI Taxonomy" id="194702"/>
    <lineage>
        <taxon>Bacteria</taxon>
        <taxon>Pseudomonadati</taxon>
        <taxon>Pseudomonadota</taxon>
        <taxon>Gammaproteobacteria</taxon>
        <taxon>Cardiobacteriales</taxon>
        <taxon>Cardiobacteriaceae</taxon>
        <taxon>Cardiobacterium</taxon>
    </lineage>
</organism>
<evidence type="ECO:0000256" key="9">
    <source>
        <dbReference type="ARBA" id="ARBA00023139"/>
    </source>
</evidence>
<keyword evidence="11" id="KW-0998">Cell outer membrane</keyword>
<protein>
    <recommendedName>
        <fullName evidence="4">Outer-membrane lipoprotein LolB</fullName>
    </recommendedName>
</protein>
<dbReference type="PROSITE" id="PS51257">
    <property type="entry name" value="PROKAR_LIPOPROTEIN"/>
    <property type="match status" value="1"/>
</dbReference>
<evidence type="ECO:0000256" key="11">
    <source>
        <dbReference type="ARBA" id="ARBA00023237"/>
    </source>
</evidence>
<keyword evidence="12 14" id="KW-0449">Lipoprotein</keyword>
<name>A0A381EFK8_9GAMM</name>
<dbReference type="InterPro" id="IPR029046">
    <property type="entry name" value="LolA/LolB/LppX"/>
</dbReference>
<evidence type="ECO:0000256" key="5">
    <source>
        <dbReference type="ARBA" id="ARBA00022448"/>
    </source>
</evidence>
<comment type="subunit">
    <text evidence="3">Monomer.</text>
</comment>
<evidence type="ECO:0000313" key="14">
    <source>
        <dbReference type="EMBL" id="SUX25788.1"/>
    </source>
</evidence>
<reference evidence="14 15" key="1">
    <citation type="submission" date="2018-06" db="EMBL/GenBank/DDBJ databases">
        <authorList>
            <consortium name="Pathogen Informatics"/>
            <person name="Doyle S."/>
        </authorList>
    </citation>
    <scope>NUCLEOTIDE SEQUENCE [LARGE SCALE GENOMIC DNA]</scope>
    <source>
        <strain evidence="14 15">NCTC13294</strain>
    </source>
</reference>
<evidence type="ECO:0000256" key="13">
    <source>
        <dbReference type="SAM" id="SignalP"/>
    </source>
</evidence>
<dbReference type="InterPro" id="IPR004565">
    <property type="entry name" value="OM_lipoprot_LolB"/>
</dbReference>
<evidence type="ECO:0000256" key="4">
    <source>
        <dbReference type="ARBA" id="ARBA00016202"/>
    </source>
</evidence>
<proteinExistence type="inferred from homology"/>
<comment type="subcellular location">
    <subcellularLocation>
        <location evidence="1">Cell outer membrane</location>
        <topology evidence="1">Lipid-anchor</topology>
    </subcellularLocation>
</comment>
<evidence type="ECO:0000256" key="8">
    <source>
        <dbReference type="ARBA" id="ARBA00023136"/>
    </source>
</evidence>
<keyword evidence="6 13" id="KW-0732">Signal</keyword>
<dbReference type="OrthoDB" id="9797618at2"/>
<evidence type="ECO:0000256" key="6">
    <source>
        <dbReference type="ARBA" id="ARBA00022729"/>
    </source>
</evidence>
<keyword evidence="8" id="KW-0472">Membrane</keyword>
<evidence type="ECO:0000256" key="3">
    <source>
        <dbReference type="ARBA" id="ARBA00011245"/>
    </source>
</evidence>
<evidence type="ECO:0000256" key="7">
    <source>
        <dbReference type="ARBA" id="ARBA00022927"/>
    </source>
</evidence>
<feature type="signal peptide" evidence="13">
    <location>
        <begin position="1"/>
        <end position="25"/>
    </location>
</feature>
<comment type="similarity">
    <text evidence="2">Belongs to the LolB family.</text>
</comment>
<gene>
    <name evidence="14" type="ORF">NCTC13294_02677</name>
</gene>
<evidence type="ECO:0000256" key="12">
    <source>
        <dbReference type="ARBA" id="ARBA00023288"/>
    </source>
</evidence>
<dbReference type="EMBL" id="UFUW01000001">
    <property type="protein sequence ID" value="SUX25788.1"/>
    <property type="molecule type" value="Genomic_DNA"/>
</dbReference>
<dbReference type="SUPFAM" id="SSF89392">
    <property type="entry name" value="Prokaryotic lipoproteins and lipoprotein localization factors"/>
    <property type="match status" value="1"/>
</dbReference>
<keyword evidence="7" id="KW-0653">Protein transport</keyword>
<dbReference type="Gene3D" id="2.50.20.10">
    <property type="entry name" value="Lipoprotein localisation LolA/LolB/LppX"/>
    <property type="match status" value="1"/>
</dbReference>
<evidence type="ECO:0000256" key="10">
    <source>
        <dbReference type="ARBA" id="ARBA00023186"/>
    </source>
</evidence>
<evidence type="ECO:0000313" key="15">
    <source>
        <dbReference type="Proteomes" id="UP000254572"/>
    </source>
</evidence>
<keyword evidence="5" id="KW-0813">Transport</keyword>
<keyword evidence="10" id="KW-0143">Chaperone</keyword>
<keyword evidence="9" id="KW-0564">Palmitate</keyword>
<evidence type="ECO:0000256" key="1">
    <source>
        <dbReference type="ARBA" id="ARBA00004459"/>
    </source>
</evidence>
<dbReference type="GO" id="GO:0015031">
    <property type="term" value="P:protein transport"/>
    <property type="evidence" value="ECO:0007669"/>
    <property type="project" value="UniProtKB-KW"/>
</dbReference>
<sequence>MTKKSNASYKWAFALGLLLAGCAQTPPPDTTQPQVYVAFNPQRWLAEGKIALRYPECSKVHGCKEKSVMATAAWTHQNKTEMLVLSDPMGQERMRITYADGVVNVREGSRERSFNREDMIREMGIPLPFESLAAWLTTKRADEAFDAEGWHVELSDWQGTHYRSIRLRQKDYQTRLVVQNIYAI</sequence>
<dbReference type="GO" id="GO:0009279">
    <property type="term" value="C:cell outer membrane"/>
    <property type="evidence" value="ECO:0007669"/>
    <property type="project" value="UniProtKB-SubCell"/>
</dbReference>